<keyword evidence="3" id="KW-1185">Reference proteome</keyword>
<evidence type="ECO:0008006" key="4">
    <source>
        <dbReference type="Google" id="ProtNLM"/>
    </source>
</evidence>
<feature type="transmembrane region" description="Helical" evidence="1">
    <location>
        <begin position="161"/>
        <end position="179"/>
    </location>
</feature>
<comment type="caution">
    <text evidence="2">The sequence shown here is derived from an EMBL/GenBank/DDBJ whole genome shotgun (WGS) entry which is preliminary data.</text>
</comment>
<sequence>MIHQYNPFNDDYHAESLSNAVNLFTDKVQNMHGYRIDVGLYEANFKLMIDEEYFGNDVWRVISGLDVSIARAVGRDDTVERSIYLYPISKNAVVKQYGKMNIMATYQVIVVFVLIVLVILFFTTILNVFFPHENWEMYNVILILIFGQTTTAIPSSISERISFLFLILTSSGSFAYIFGKLVEMNYMQMVYLDLRTLNDIVHHKLIPYIPFNVIEIMNQYYYDDPVIQEVFHMQTSNRTLVKNNDEVQECFVSETVGRMLSYSHSLGENDWILSFIEEPIAPGLSIMIFTNNKT</sequence>
<accession>A0A232FHJ7</accession>
<dbReference type="Proteomes" id="UP000215335">
    <property type="component" value="Unassembled WGS sequence"/>
</dbReference>
<protein>
    <recommendedName>
        <fullName evidence="4">Ionotropic glutamate receptor L-glutamate and glycine-binding domain-containing protein</fullName>
    </recommendedName>
</protein>
<dbReference type="EMBL" id="NNAY01000218">
    <property type="protein sequence ID" value="OXU29938.1"/>
    <property type="molecule type" value="Genomic_DNA"/>
</dbReference>
<gene>
    <name evidence="2" type="ORF">TSAR_011141</name>
</gene>
<organism evidence="2 3">
    <name type="scientific">Trichomalopsis sarcophagae</name>
    <dbReference type="NCBI Taxonomy" id="543379"/>
    <lineage>
        <taxon>Eukaryota</taxon>
        <taxon>Metazoa</taxon>
        <taxon>Ecdysozoa</taxon>
        <taxon>Arthropoda</taxon>
        <taxon>Hexapoda</taxon>
        <taxon>Insecta</taxon>
        <taxon>Pterygota</taxon>
        <taxon>Neoptera</taxon>
        <taxon>Endopterygota</taxon>
        <taxon>Hymenoptera</taxon>
        <taxon>Apocrita</taxon>
        <taxon>Proctotrupomorpha</taxon>
        <taxon>Chalcidoidea</taxon>
        <taxon>Pteromalidae</taxon>
        <taxon>Pteromalinae</taxon>
        <taxon>Trichomalopsis</taxon>
    </lineage>
</organism>
<feature type="transmembrane region" description="Helical" evidence="1">
    <location>
        <begin position="106"/>
        <end position="130"/>
    </location>
</feature>
<proteinExistence type="predicted"/>
<dbReference type="OrthoDB" id="7696986at2759"/>
<keyword evidence="1" id="KW-0472">Membrane</keyword>
<evidence type="ECO:0000313" key="2">
    <source>
        <dbReference type="EMBL" id="OXU29938.1"/>
    </source>
</evidence>
<name>A0A232FHJ7_9HYME</name>
<evidence type="ECO:0000313" key="3">
    <source>
        <dbReference type="Proteomes" id="UP000215335"/>
    </source>
</evidence>
<reference evidence="2 3" key="1">
    <citation type="journal article" date="2017" name="Curr. Biol.">
        <title>The Evolution of Venom by Co-option of Single-Copy Genes.</title>
        <authorList>
            <person name="Martinson E.O."/>
            <person name="Mrinalini"/>
            <person name="Kelkar Y.D."/>
            <person name="Chang C.H."/>
            <person name="Werren J.H."/>
        </authorList>
    </citation>
    <scope>NUCLEOTIDE SEQUENCE [LARGE SCALE GENOMIC DNA]</scope>
    <source>
        <strain evidence="2 3">Alberta</strain>
        <tissue evidence="2">Whole body</tissue>
    </source>
</reference>
<evidence type="ECO:0000256" key="1">
    <source>
        <dbReference type="SAM" id="Phobius"/>
    </source>
</evidence>
<keyword evidence="1" id="KW-1133">Transmembrane helix</keyword>
<dbReference type="AlphaFoldDB" id="A0A232FHJ7"/>
<keyword evidence="1" id="KW-0812">Transmembrane</keyword>